<dbReference type="KEGG" id="cgn:OK18_04060"/>
<name>A0A0G3M1M6_CHRGL</name>
<evidence type="ECO:0000259" key="6">
    <source>
        <dbReference type="PROSITE" id="PS51194"/>
    </source>
</evidence>
<organism evidence="7 8">
    <name type="scientific">Chryseobacterium gallinarum</name>
    <dbReference type="NCBI Taxonomy" id="1324352"/>
    <lineage>
        <taxon>Bacteria</taxon>
        <taxon>Pseudomonadati</taxon>
        <taxon>Bacteroidota</taxon>
        <taxon>Flavobacteriia</taxon>
        <taxon>Flavobacteriales</taxon>
        <taxon>Weeksellaceae</taxon>
        <taxon>Chryseobacterium group</taxon>
        <taxon>Chryseobacterium</taxon>
    </lineage>
</organism>
<dbReference type="GO" id="GO:0003676">
    <property type="term" value="F:nucleic acid binding"/>
    <property type="evidence" value="ECO:0007669"/>
    <property type="project" value="InterPro"/>
</dbReference>
<evidence type="ECO:0000259" key="5">
    <source>
        <dbReference type="PROSITE" id="PS51192"/>
    </source>
</evidence>
<evidence type="ECO:0000256" key="4">
    <source>
        <dbReference type="ARBA" id="ARBA00022840"/>
    </source>
</evidence>
<evidence type="ECO:0000256" key="3">
    <source>
        <dbReference type="ARBA" id="ARBA00022806"/>
    </source>
</evidence>
<keyword evidence="3" id="KW-0347">Helicase</keyword>
<dbReference type="Pfam" id="PF00271">
    <property type="entry name" value="Helicase_C"/>
    <property type="match status" value="1"/>
</dbReference>
<dbReference type="STRING" id="1324352.OK18_04060"/>
<feature type="domain" description="Helicase C-terminal" evidence="6">
    <location>
        <begin position="388"/>
        <end position="544"/>
    </location>
</feature>
<keyword evidence="4" id="KW-0067">ATP-binding</keyword>
<dbReference type="EMBL" id="CP009928">
    <property type="protein sequence ID" value="AKK71923.1"/>
    <property type="molecule type" value="Genomic_DNA"/>
</dbReference>
<dbReference type="InterPro" id="IPR027417">
    <property type="entry name" value="P-loop_NTPase"/>
</dbReference>
<proteinExistence type="predicted"/>
<dbReference type="PANTHER" id="PTHR47961:SF6">
    <property type="entry name" value="DNA-DIRECTED DNA POLYMERASE"/>
    <property type="match status" value="1"/>
</dbReference>
<dbReference type="InterPro" id="IPR014001">
    <property type="entry name" value="Helicase_ATP-bd"/>
</dbReference>
<dbReference type="Pfam" id="PF00270">
    <property type="entry name" value="DEAD"/>
    <property type="match status" value="1"/>
</dbReference>
<evidence type="ECO:0008006" key="9">
    <source>
        <dbReference type="Google" id="ProtNLM"/>
    </source>
</evidence>
<feature type="domain" description="Helicase ATP-binding" evidence="5">
    <location>
        <begin position="147"/>
        <end position="317"/>
    </location>
</feature>
<accession>A0A0G3M1M6</accession>
<dbReference type="Gene3D" id="3.40.50.300">
    <property type="entry name" value="P-loop containing nucleotide triphosphate hydrolases"/>
    <property type="match status" value="2"/>
</dbReference>
<dbReference type="GO" id="GO:0004386">
    <property type="term" value="F:helicase activity"/>
    <property type="evidence" value="ECO:0007669"/>
    <property type="project" value="UniProtKB-KW"/>
</dbReference>
<dbReference type="PANTHER" id="PTHR47961">
    <property type="entry name" value="DNA POLYMERASE THETA, PUTATIVE (AFU_ORTHOLOGUE AFUA_1G05260)-RELATED"/>
    <property type="match status" value="1"/>
</dbReference>
<sequence length="859" mass="99432">MIERLAADVLQDTYFTALYTKAAKLFVNNFFSAAESEQDFNEKELNDLLRFADILSNSKNPTSRNKAYQIITLLNQKHKTNPYYKTFSHSVLAKLGNFPAIEYLKNEDENISELPFERDIEKKVKEFIQAVPDTEDLIFTDSQFELYTKISNSKHFSFSGPTSMGKSFIIKSFIRKVVGNKPPENIVIMVPTRALINQFSIDLNKELKVILEHYNYKVVTNSNVPESPSESQQRYIFVLTPERLLSYLSQKNNPSFAYLFVDEAHKLAADKDTRAVTAYSAISKSLKQNKNLNLYFASPNVSNPEVFLKLFKKDETLNYKTKETPVSQNLFFVDMTRKKAIHYLDTEQYHFEPDIVKKSESIFDILSSLGSNTNNIVYCSSRFEAVDKAEKMFDYFNQQEATKSSNVKKVIRQIKGYIHKDYYLADFLNKGVAYHFGNLPQIIRNKVEALFKEREIGYVFCTSTLLEGVNMPAKNVFILNNKNGSNPFQPIDFWNLAGRAGRLRYELSGNIICLKENDKVWKTPENLLENKTDISLNPSVENYIDKKLKKIEQLLNDNPDIKGETETIKEILRYIANIISIDTLEIERSNYKSEIINKLIQDNKQEIIDLAKKKNGKIEVPSSVLSTNNSIKLKIQNEVFIALQKQKGNPATIKLPAKVDYEVCKEWLHRLYDLFKWHTEEKKFKSKAQLDYYAMLMNQWMNGVSLNQIISQSVSYYSEHKRTIQIGYVNGKPYYPTFNGSKQHINVLIGNIIDDIEYVLRFLLEKYFNNYYAMLVAILGEENAGVNWATFLEYGTQNSIVIALQNYGLSRHSADYLFKNFKDCLKIEGDKLIDINILKLKQRLDKEAIEYDEINSILF</sequence>
<dbReference type="AlphaFoldDB" id="A0A0G3M1M6"/>
<dbReference type="OrthoDB" id="9815222at2"/>
<reference evidence="7 8" key="1">
    <citation type="submission" date="2014-11" db="EMBL/GenBank/DDBJ databases">
        <authorList>
            <person name="Park G.-S."/>
            <person name="Hong S.-J."/>
            <person name="Jung B.K."/>
            <person name="Khan A.R."/>
            <person name="Kwak Y."/>
            <person name="Shin J.-H."/>
        </authorList>
    </citation>
    <scope>NUCLEOTIDE SEQUENCE [LARGE SCALE GENOMIC DNA]</scope>
    <source>
        <strain evidence="7 8">DSM 27622</strain>
    </source>
</reference>
<protein>
    <recommendedName>
        <fullName evidence="9">DEAD/DEAH box helicase</fullName>
    </recommendedName>
</protein>
<dbReference type="InterPro" id="IPR001650">
    <property type="entry name" value="Helicase_C-like"/>
</dbReference>
<dbReference type="Proteomes" id="UP000035213">
    <property type="component" value="Chromosome"/>
</dbReference>
<dbReference type="PROSITE" id="PS51192">
    <property type="entry name" value="HELICASE_ATP_BIND_1"/>
    <property type="match status" value="1"/>
</dbReference>
<dbReference type="RefSeq" id="WP_053327177.1">
    <property type="nucleotide sequence ID" value="NZ_CP009928.1"/>
</dbReference>
<gene>
    <name evidence="7" type="ORF">OK18_04060</name>
</gene>
<evidence type="ECO:0000256" key="2">
    <source>
        <dbReference type="ARBA" id="ARBA00022801"/>
    </source>
</evidence>
<dbReference type="GO" id="GO:0016787">
    <property type="term" value="F:hydrolase activity"/>
    <property type="evidence" value="ECO:0007669"/>
    <property type="project" value="UniProtKB-KW"/>
</dbReference>
<dbReference type="SUPFAM" id="SSF52540">
    <property type="entry name" value="P-loop containing nucleoside triphosphate hydrolases"/>
    <property type="match status" value="2"/>
</dbReference>
<dbReference type="PROSITE" id="PS51194">
    <property type="entry name" value="HELICASE_CTER"/>
    <property type="match status" value="1"/>
</dbReference>
<evidence type="ECO:0000256" key="1">
    <source>
        <dbReference type="ARBA" id="ARBA00022741"/>
    </source>
</evidence>
<dbReference type="SMART" id="SM00487">
    <property type="entry name" value="DEXDc"/>
    <property type="match status" value="1"/>
</dbReference>
<evidence type="ECO:0000313" key="8">
    <source>
        <dbReference type="Proteomes" id="UP000035213"/>
    </source>
</evidence>
<keyword evidence="2" id="KW-0378">Hydrolase</keyword>
<keyword evidence="1" id="KW-0547">Nucleotide-binding</keyword>
<dbReference type="GO" id="GO:0005524">
    <property type="term" value="F:ATP binding"/>
    <property type="evidence" value="ECO:0007669"/>
    <property type="project" value="UniProtKB-KW"/>
</dbReference>
<dbReference type="PATRIC" id="fig|1324352.5.peg.873"/>
<dbReference type="InterPro" id="IPR011545">
    <property type="entry name" value="DEAD/DEAH_box_helicase_dom"/>
</dbReference>
<dbReference type="SMART" id="SM00490">
    <property type="entry name" value="HELICc"/>
    <property type="match status" value="1"/>
</dbReference>
<evidence type="ECO:0000313" key="7">
    <source>
        <dbReference type="EMBL" id="AKK71923.1"/>
    </source>
</evidence>
<dbReference type="InterPro" id="IPR050474">
    <property type="entry name" value="Hel308_SKI2-like"/>
</dbReference>